<dbReference type="Proteomes" id="UP000677305">
    <property type="component" value="Chromosome"/>
</dbReference>
<dbReference type="EMBL" id="CP058561">
    <property type="protein sequence ID" value="QUH28824.1"/>
    <property type="molecule type" value="Genomic_DNA"/>
</dbReference>
<dbReference type="RefSeq" id="WP_212693030.1">
    <property type="nucleotide sequence ID" value="NZ_CP058561.1"/>
</dbReference>
<reference evidence="1 2" key="1">
    <citation type="submission" date="2020-07" db="EMBL/GenBank/DDBJ databases">
        <title>Vallitalea guaymasensis genome.</title>
        <authorList>
            <person name="Postec A."/>
        </authorList>
    </citation>
    <scope>NUCLEOTIDE SEQUENCE [LARGE SCALE GENOMIC DNA]</scope>
    <source>
        <strain evidence="1 2">Ra1766G1</strain>
    </source>
</reference>
<name>A0A8J8SBM8_9FIRM</name>
<sequence length="214" mass="25341">MSLLIGYLDDEYDYESNIKRNLKKHDIELVTLKDIDDVQAVSDLVNVIMDRGLQCLFVDYDLLKLKSKIYGTHVIKDINDIIPSFPCFLLTHYAESGISEKVVPSTFIQDKEIFQEDYDSEEFVAFIDKIKNSIECFTKRLEIDLEDYKKLFVKRKKEDLIADEELKFHTLYKVLKAYQYVDELPDYFLYKETEKKLDSMLELLDDLKNSLDKR</sequence>
<keyword evidence="2" id="KW-1185">Reference proteome</keyword>
<proteinExistence type="predicted"/>
<organism evidence="1 2">
    <name type="scientific">Vallitalea guaymasensis</name>
    <dbReference type="NCBI Taxonomy" id="1185412"/>
    <lineage>
        <taxon>Bacteria</taxon>
        <taxon>Bacillati</taxon>
        <taxon>Bacillota</taxon>
        <taxon>Clostridia</taxon>
        <taxon>Lachnospirales</taxon>
        <taxon>Vallitaleaceae</taxon>
        <taxon>Vallitalea</taxon>
    </lineage>
</organism>
<dbReference type="KEGG" id="vgu:HYG85_07810"/>
<dbReference type="AlphaFoldDB" id="A0A8J8SBM8"/>
<evidence type="ECO:0000313" key="2">
    <source>
        <dbReference type="Proteomes" id="UP000677305"/>
    </source>
</evidence>
<protein>
    <submittedName>
        <fullName evidence="1">Uncharacterized protein</fullName>
    </submittedName>
</protein>
<accession>A0A8J8SBM8</accession>
<gene>
    <name evidence="1" type="ORF">HYG85_07810</name>
</gene>
<evidence type="ECO:0000313" key="1">
    <source>
        <dbReference type="EMBL" id="QUH28824.1"/>
    </source>
</evidence>